<reference evidence="2" key="3">
    <citation type="submission" date="2022-06" db="UniProtKB">
        <authorList>
            <consortium name="EnsemblPlants"/>
        </authorList>
    </citation>
    <scope>IDENTIFICATION</scope>
</reference>
<proteinExistence type="predicted"/>
<organism evidence="2 3">
    <name type="scientific">Triticum urartu</name>
    <name type="common">Red wild einkorn</name>
    <name type="synonym">Crithodium urartu</name>
    <dbReference type="NCBI Taxonomy" id="4572"/>
    <lineage>
        <taxon>Eukaryota</taxon>
        <taxon>Viridiplantae</taxon>
        <taxon>Streptophyta</taxon>
        <taxon>Embryophyta</taxon>
        <taxon>Tracheophyta</taxon>
        <taxon>Spermatophyta</taxon>
        <taxon>Magnoliopsida</taxon>
        <taxon>Liliopsida</taxon>
        <taxon>Poales</taxon>
        <taxon>Poaceae</taxon>
        <taxon>BOP clade</taxon>
        <taxon>Pooideae</taxon>
        <taxon>Triticodae</taxon>
        <taxon>Triticeae</taxon>
        <taxon>Triticinae</taxon>
        <taxon>Triticum</taxon>
    </lineage>
</organism>
<dbReference type="AlphaFoldDB" id="A0A8R7QHJ2"/>
<protein>
    <submittedName>
        <fullName evidence="2">Uncharacterized protein</fullName>
    </submittedName>
</protein>
<evidence type="ECO:0000313" key="3">
    <source>
        <dbReference type="Proteomes" id="UP000015106"/>
    </source>
</evidence>
<feature type="region of interest" description="Disordered" evidence="1">
    <location>
        <begin position="1"/>
        <end position="44"/>
    </location>
</feature>
<evidence type="ECO:0000256" key="1">
    <source>
        <dbReference type="SAM" id="MobiDB-lite"/>
    </source>
</evidence>
<keyword evidence="3" id="KW-1185">Reference proteome</keyword>
<reference evidence="3" key="1">
    <citation type="journal article" date="2013" name="Nature">
        <title>Draft genome of the wheat A-genome progenitor Triticum urartu.</title>
        <authorList>
            <person name="Ling H.Q."/>
            <person name="Zhao S."/>
            <person name="Liu D."/>
            <person name="Wang J."/>
            <person name="Sun H."/>
            <person name="Zhang C."/>
            <person name="Fan H."/>
            <person name="Li D."/>
            <person name="Dong L."/>
            <person name="Tao Y."/>
            <person name="Gao C."/>
            <person name="Wu H."/>
            <person name="Li Y."/>
            <person name="Cui Y."/>
            <person name="Guo X."/>
            <person name="Zheng S."/>
            <person name="Wang B."/>
            <person name="Yu K."/>
            <person name="Liang Q."/>
            <person name="Yang W."/>
            <person name="Lou X."/>
            <person name="Chen J."/>
            <person name="Feng M."/>
            <person name="Jian J."/>
            <person name="Zhang X."/>
            <person name="Luo G."/>
            <person name="Jiang Y."/>
            <person name="Liu J."/>
            <person name="Wang Z."/>
            <person name="Sha Y."/>
            <person name="Zhang B."/>
            <person name="Wu H."/>
            <person name="Tang D."/>
            <person name="Shen Q."/>
            <person name="Xue P."/>
            <person name="Zou S."/>
            <person name="Wang X."/>
            <person name="Liu X."/>
            <person name="Wang F."/>
            <person name="Yang Y."/>
            <person name="An X."/>
            <person name="Dong Z."/>
            <person name="Zhang K."/>
            <person name="Zhang X."/>
            <person name="Luo M.C."/>
            <person name="Dvorak J."/>
            <person name="Tong Y."/>
            <person name="Wang J."/>
            <person name="Yang H."/>
            <person name="Li Z."/>
            <person name="Wang D."/>
            <person name="Zhang A."/>
            <person name="Wang J."/>
        </authorList>
    </citation>
    <scope>NUCLEOTIDE SEQUENCE</scope>
    <source>
        <strain evidence="3">cv. G1812</strain>
    </source>
</reference>
<sequence>MKLAPPWTSSTRALGSTGAPSPIRRRCLPPAALRPTEPSFPEGGESELALPFVDPLLAVWLPRRPAATTTVHLAINLIHYYRAKMGFSVLYELLQNVGHFGTHAGNTFNTW</sequence>
<dbReference type="Proteomes" id="UP000015106">
    <property type="component" value="Chromosome 5"/>
</dbReference>
<evidence type="ECO:0000313" key="2">
    <source>
        <dbReference type="EnsemblPlants" id="TuG1812G0500002286.01.T01"/>
    </source>
</evidence>
<dbReference type="Gramene" id="TuG1812G0500002286.01.T01">
    <property type="protein sequence ID" value="TuG1812G0500002286.01.T01"/>
    <property type="gene ID" value="TuG1812G0500002286.01"/>
</dbReference>
<accession>A0A8R7QHJ2</accession>
<name>A0A8R7QHJ2_TRIUA</name>
<dbReference type="EnsemblPlants" id="TuG1812G0500002286.01.T01">
    <property type="protein sequence ID" value="TuG1812G0500002286.01.T01"/>
    <property type="gene ID" value="TuG1812G0500002286.01"/>
</dbReference>
<reference evidence="2" key="2">
    <citation type="submission" date="2018-03" db="EMBL/GenBank/DDBJ databases">
        <title>The Triticum urartu genome reveals the dynamic nature of wheat genome evolution.</title>
        <authorList>
            <person name="Ling H."/>
            <person name="Ma B."/>
            <person name="Shi X."/>
            <person name="Liu H."/>
            <person name="Dong L."/>
            <person name="Sun H."/>
            <person name="Cao Y."/>
            <person name="Gao Q."/>
            <person name="Zheng S."/>
            <person name="Li Y."/>
            <person name="Yu Y."/>
            <person name="Du H."/>
            <person name="Qi M."/>
            <person name="Li Y."/>
            <person name="Yu H."/>
            <person name="Cui Y."/>
            <person name="Wang N."/>
            <person name="Chen C."/>
            <person name="Wu H."/>
            <person name="Zhao Y."/>
            <person name="Zhang J."/>
            <person name="Li Y."/>
            <person name="Zhou W."/>
            <person name="Zhang B."/>
            <person name="Hu W."/>
            <person name="Eijk M."/>
            <person name="Tang J."/>
            <person name="Witsenboer H."/>
            <person name="Zhao S."/>
            <person name="Li Z."/>
            <person name="Zhang A."/>
            <person name="Wang D."/>
            <person name="Liang C."/>
        </authorList>
    </citation>
    <scope>NUCLEOTIDE SEQUENCE [LARGE SCALE GENOMIC DNA]</scope>
    <source>
        <strain evidence="2">cv. G1812</strain>
    </source>
</reference>